<feature type="compositionally biased region" description="Acidic residues" evidence="2">
    <location>
        <begin position="180"/>
        <end position="209"/>
    </location>
</feature>
<keyword evidence="3" id="KW-0472">Membrane</keyword>
<evidence type="ECO:0000313" key="4">
    <source>
        <dbReference type="EMBL" id="TVM19446.1"/>
    </source>
</evidence>
<feature type="compositionally biased region" description="Acidic residues" evidence="2">
    <location>
        <begin position="431"/>
        <end position="450"/>
    </location>
</feature>
<feature type="region of interest" description="Disordered" evidence="2">
    <location>
        <begin position="722"/>
        <end position="759"/>
    </location>
</feature>
<name>A0A7M3MID1_9BACT</name>
<feature type="compositionally biased region" description="Acidic residues" evidence="2">
    <location>
        <begin position="258"/>
        <end position="269"/>
    </location>
</feature>
<evidence type="ECO:0000256" key="3">
    <source>
        <dbReference type="SAM" id="Phobius"/>
    </source>
</evidence>
<feature type="compositionally biased region" description="Basic and acidic residues" evidence="2">
    <location>
        <begin position="115"/>
        <end position="127"/>
    </location>
</feature>
<reference evidence="4 5" key="1">
    <citation type="submission" date="2018-06" db="EMBL/GenBank/DDBJ databases">
        <title>Complete genome of Desulfovibrio indonesiensis P37SLT.</title>
        <authorList>
            <person name="Crispim J.S."/>
            <person name="Vidigal P.M.P."/>
            <person name="Silva L.C.F."/>
            <person name="Laguardia C.N."/>
            <person name="Araujo L.C."/>
            <person name="Dias R.S."/>
            <person name="Sousa M.P."/>
            <person name="Paula S.O."/>
            <person name="Silva C."/>
        </authorList>
    </citation>
    <scope>NUCLEOTIDE SEQUENCE [LARGE SCALE GENOMIC DNA]</scope>
    <source>
        <strain evidence="4 5">P37SLT</strain>
    </source>
</reference>
<keyword evidence="3" id="KW-1133">Transmembrane helix</keyword>
<evidence type="ECO:0000256" key="2">
    <source>
        <dbReference type="SAM" id="MobiDB-lite"/>
    </source>
</evidence>
<feature type="coiled-coil region" evidence="1">
    <location>
        <begin position="33"/>
        <end position="67"/>
    </location>
</feature>
<dbReference type="AlphaFoldDB" id="A0A7M3MID1"/>
<feature type="region of interest" description="Disordered" evidence="2">
    <location>
        <begin position="83"/>
        <end position="127"/>
    </location>
</feature>
<feature type="region of interest" description="Disordered" evidence="2">
    <location>
        <begin position="155"/>
        <end position="281"/>
    </location>
</feature>
<organism evidence="4 5">
    <name type="scientific">Oceanidesulfovibrio indonesiensis</name>
    <dbReference type="NCBI Taxonomy" id="54767"/>
    <lineage>
        <taxon>Bacteria</taxon>
        <taxon>Pseudomonadati</taxon>
        <taxon>Thermodesulfobacteriota</taxon>
        <taxon>Desulfovibrionia</taxon>
        <taxon>Desulfovibrionales</taxon>
        <taxon>Desulfovibrionaceae</taxon>
        <taxon>Oceanidesulfovibrio</taxon>
    </lineage>
</organism>
<feature type="region of interest" description="Disordered" evidence="2">
    <location>
        <begin position="645"/>
        <end position="688"/>
    </location>
</feature>
<proteinExistence type="predicted"/>
<dbReference type="RefSeq" id="WP_144301802.1">
    <property type="nucleotide sequence ID" value="NZ_QMIE01000002.1"/>
</dbReference>
<feature type="transmembrane region" description="Helical" evidence="3">
    <location>
        <begin position="12"/>
        <end position="33"/>
    </location>
</feature>
<comment type="caution">
    <text evidence="4">The sequence shown here is derived from an EMBL/GenBank/DDBJ whole genome shotgun (WGS) entry which is preliminary data.</text>
</comment>
<protein>
    <submittedName>
        <fullName evidence="4">Uncharacterized protein</fullName>
    </submittedName>
</protein>
<dbReference type="EMBL" id="QMIE01000002">
    <property type="protein sequence ID" value="TVM19446.1"/>
    <property type="molecule type" value="Genomic_DNA"/>
</dbReference>
<feature type="compositionally biased region" description="Acidic residues" evidence="2">
    <location>
        <begin position="516"/>
        <end position="528"/>
    </location>
</feature>
<feature type="region of interest" description="Disordered" evidence="2">
    <location>
        <begin position="838"/>
        <end position="861"/>
    </location>
</feature>
<keyword evidence="5" id="KW-1185">Reference proteome</keyword>
<feature type="compositionally biased region" description="Acidic residues" evidence="2">
    <location>
        <begin position="403"/>
        <end position="414"/>
    </location>
</feature>
<sequence>MDFSSILAQSEVVVLVFLLLCFVGLLLIFYITYRALSNLREELQNQLDIASARLERLERAMNASAAAALSETQGAQSLGELLDDEAPEPAPEPRQETEPRGAPKAVGSEVCAEPVSERAESPRQKHIDTEELALLEAEALSGQLREGIFAASATGAVSARTAWDEEEDAEASTPAAPPIPEEETDWSEIDLSETAIEFDDADLEDEEEPPAGTAAPELESEDADAHELLLDLSEEGDDARLGSTMDFEEEGAFGSLDESLDSDEMEGDEIAAANEWSEPLETEEELAFDGTIDFEDISEDDIAVAGAMQAPDSGQREVQLTLDEPVSESMVDELSLGDALVLDELEEPGPAPESAAEAGELEGEMSLDEALIFEESDEPASAAPSPAPESAAEAGELEGAISLDEDLIFEESDEPASAAPSPAPESAAEGGELEGEISLDEALIFEEADEPTSAAPSLSTAEPVVKGATRAGPFTMSGDEDDDLVFEGLDKGFAPESGESEGAEHKEPSLAGAMLLDEEGGGEAESPELEDRVEAAGGAKPSKRIVSIEDDDYEFDNPSETMILLDEDMGPARRAFVEEEDDAEGEEIGGQALFEELEREGGPAEEFAAASPETLFWTGDDDAPIYFGDEDDAETIAQPFVSQAQDVTAEHPARETAGSLAVDETPVESEEPVQQRHPVLDETVPEPEAEGLDLDVEMALNETFLEEDLLYLEGLMKDTREEAGNTGDAVRKPAASTASTREPAGYSGGAKSADPLGDDDIVFEDIGELDAVDVVEPFEPSAGEGSFADEDSEDFMLEEENIEFGMPISPGSSAAPYLSGDDDIFFEDATEAEAVRPPVSYEAKIEPLHGGDAGTGGSEADDDMVIDFEQDIAALEDMLDQTKKKPNDE</sequence>
<evidence type="ECO:0000256" key="1">
    <source>
        <dbReference type="SAM" id="Coils"/>
    </source>
</evidence>
<keyword evidence="3" id="KW-0812">Transmembrane</keyword>
<feature type="compositionally biased region" description="Low complexity" evidence="2">
    <location>
        <begin position="415"/>
        <end position="430"/>
    </location>
</feature>
<gene>
    <name evidence="4" type="ORF">DPQ33_03550</name>
</gene>
<feature type="compositionally biased region" description="Basic and acidic residues" evidence="2">
    <location>
        <begin position="91"/>
        <end position="101"/>
    </location>
</feature>
<accession>A0A7M3MID1</accession>
<evidence type="ECO:0000313" key="5">
    <source>
        <dbReference type="Proteomes" id="UP000448292"/>
    </source>
</evidence>
<feature type="region of interest" description="Disordered" evidence="2">
    <location>
        <begin position="372"/>
        <end position="551"/>
    </location>
</feature>
<dbReference type="OrthoDB" id="10014354at2"/>
<keyword evidence="1" id="KW-0175">Coiled coil</keyword>
<dbReference type="Proteomes" id="UP000448292">
    <property type="component" value="Unassembled WGS sequence"/>
</dbReference>
<feature type="compositionally biased region" description="Low complexity" evidence="2">
    <location>
        <begin position="379"/>
        <end position="400"/>
    </location>
</feature>